<comment type="caution">
    <text evidence="4">The sequence shown here is derived from an EMBL/GenBank/DDBJ whole genome shotgun (WGS) entry which is preliminary data.</text>
</comment>
<feature type="non-terminal residue" evidence="4">
    <location>
        <position position="1519"/>
    </location>
</feature>
<protein>
    <submittedName>
        <fullName evidence="4">Chitobiase/beta-hexosaminidase C-terminal domain-containing protein</fullName>
    </submittedName>
</protein>
<dbReference type="Pfam" id="PF00395">
    <property type="entry name" value="SLH"/>
    <property type="match status" value="3"/>
</dbReference>
<dbReference type="Pfam" id="PF13290">
    <property type="entry name" value="CHB_HEX_C_1"/>
    <property type="match status" value="3"/>
</dbReference>
<evidence type="ECO:0000256" key="2">
    <source>
        <dbReference type="SAM" id="SignalP"/>
    </source>
</evidence>
<dbReference type="Proteomes" id="UP000886743">
    <property type="component" value="Unassembled WGS sequence"/>
</dbReference>
<feature type="domain" description="SLH" evidence="3">
    <location>
        <begin position="1353"/>
        <end position="1412"/>
    </location>
</feature>
<proteinExistence type="predicted"/>
<evidence type="ECO:0000313" key="5">
    <source>
        <dbReference type="Proteomes" id="UP000886743"/>
    </source>
</evidence>
<dbReference type="InterPro" id="IPR051465">
    <property type="entry name" value="Cell_Envelope_Struct_Comp"/>
</dbReference>
<organism evidence="4 5">
    <name type="scientific">Candidatus Aphodoplasma excrementigallinarum</name>
    <dbReference type="NCBI Taxonomy" id="2840673"/>
    <lineage>
        <taxon>Bacteria</taxon>
        <taxon>Bacillati</taxon>
        <taxon>Bacillota</taxon>
        <taxon>Clostridia</taxon>
        <taxon>Eubacteriales</taxon>
        <taxon>Candidatus Aphodoplasma</taxon>
    </lineage>
</organism>
<dbReference type="PROSITE" id="PS51272">
    <property type="entry name" value="SLH"/>
    <property type="match status" value="3"/>
</dbReference>
<feature type="signal peptide" evidence="2">
    <location>
        <begin position="1"/>
        <end position="27"/>
    </location>
</feature>
<dbReference type="InterPro" id="IPR059177">
    <property type="entry name" value="GH29D-like_dom"/>
</dbReference>
<dbReference type="EMBL" id="DVOF01000128">
    <property type="protein sequence ID" value="HIV02787.1"/>
    <property type="molecule type" value="Genomic_DNA"/>
</dbReference>
<keyword evidence="1" id="KW-0677">Repeat</keyword>
<gene>
    <name evidence="4" type="ORF">IAC74_04370</name>
</gene>
<keyword evidence="2" id="KW-0732">Signal</keyword>
<name>A0A9D1T081_9FIRM</name>
<feature type="chain" id="PRO_5038679414" evidence="2">
    <location>
        <begin position="28"/>
        <end position="1519"/>
    </location>
</feature>
<reference evidence="4" key="2">
    <citation type="journal article" date="2021" name="PeerJ">
        <title>Extensive microbial diversity within the chicken gut microbiome revealed by metagenomics and culture.</title>
        <authorList>
            <person name="Gilroy R."/>
            <person name="Ravi A."/>
            <person name="Getino M."/>
            <person name="Pursley I."/>
            <person name="Horton D.L."/>
            <person name="Alikhan N.F."/>
            <person name="Baker D."/>
            <person name="Gharbi K."/>
            <person name="Hall N."/>
            <person name="Watson M."/>
            <person name="Adriaenssens E.M."/>
            <person name="Foster-Nyarko E."/>
            <person name="Jarju S."/>
            <person name="Secka A."/>
            <person name="Antonio M."/>
            <person name="Oren A."/>
            <person name="Chaudhuri R.R."/>
            <person name="La Ragione R."/>
            <person name="Hildebrand F."/>
            <person name="Pallen M.J."/>
        </authorList>
    </citation>
    <scope>NUCLEOTIDE SEQUENCE</scope>
    <source>
        <strain evidence="4">4920</strain>
    </source>
</reference>
<reference evidence="4" key="1">
    <citation type="submission" date="2020-10" db="EMBL/GenBank/DDBJ databases">
        <authorList>
            <person name="Gilroy R."/>
        </authorList>
    </citation>
    <scope>NUCLEOTIDE SEQUENCE</scope>
    <source>
        <strain evidence="4">4920</strain>
    </source>
</reference>
<feature type="domain" description="SLH" evidence="3">
    <location>
        <begin position="1286"/>
        <end position="1352"/>
    </location>
</feature>
<evidence type="ECO:0000313" key="4">
    <source>
        <dbReference type="EMBL" id="HIV02787.1"/>
    </source>
</evidence>
<feature type="domain" description="SLH" evidence="3">
    <location>
        <begin position="1413"/>
        <end position="1476"/>
    </location>
</feature>
<accession>A0A9D1T081</accession>
<dbReference type="PANTHER" id="PTHR43308">
    <property type="entry name" value="OUTER MEMBRANE PROTEIN ALPHA-RELATED"/>
    <property type="match status" value="1"/>
</dbReference>
<evidence type="ECO:0000259" key="3">
    <source>
        <dbReference type="PROSITE" id="PS51272"/>
    </source>
</evidence>
<evidence type="ECO:0000256" key="1">
    <source>
        <dbReference type="ARBA" id="ARBA00022737"/>
    </source>
</evidence>
<sequence>MQSKRALSLLLSLIMLITMLPVQVGLAADGEKGHRLVYVHAGGEKVQETVDVSTVYRDETANVYLAVDDPNKSEIAGGAYTEPQYNMNGYTVTFYFDPAFFDYENADRPIDYTVPTDGAGESGAVQVGPDGEPVTEAEVGYYIHRYGSGTATVNGKEYKTAYATILFSGNYLPEKQADELWYNLCRLPLKPLKTGRTEVFIAVDSVGEDEINHQYDLELLAKNTPDAEEDYSPTFTYDVRNGGYHTIVIEDKSRPAAPAASPVAGSYTETQYVSLSVGEPGCEIYYSLDGESFIKFDPQTPIEVGHTTTITCYAERASDGKRSNTVSYTYEILPSPPVLFDAEHNPIPNTYQSDAPFRVYVSDQNTFGDISDGSEVYYTFSQSLDAENPEIIEGAGDPETQWVKVPKPAEYQYIDIRETCVVRLVTQKGGSFSEAAWYQFGIRPADVTATPGSGVYGQKTDVVLTTQTVGAEIYYTLDGSDPRGSGGILYTGTPLPLYKDTTLRAAAKYAGVYSNVTSYYYMFDTVDDYGVDAFYPSGVYEDSVQVTLLAQNPDYTVYYSLDGGATFTPYATGEILTFTEDTDLVAYAQGGNGGRGEQYRFTYRIKPAPPAFAPEATQFTNTGKVTVYRTQTDDSYALFYTTDGSDPITNGIQADGDYAEVDITDYTVISAVTVKDGAYSSVVAHSYDIVATKPARPLATLTPGVYTITPEGGPYTTQFMPVPNGTKIYYTISHDGEALADPVPGAEGTVEYVPGDEVAVRGRTTIKAVAVNAFNARGDIGIFDYTVVPQAPSAPPSATVSGGLPVVPVTAVTGSTIIYDVNGVENTFVLEDRTVFYIDTATGNAYKDKACTELLGTDSGQTLDAPATLAIKAVLDGVESAQNQFRYDVSDDPASISAPYADKASGTYGQIAVDAENHLLVVYLYHIDEGAEIEYMTNNDGVWNEYDGNGVKLRDDAVLQVRAVKNGNYSGVGSYIYTFEPLAPVITLASGTYSEAQYARINLDSRAPSDREYTILYRRNGDKDDVRYTGADILVAHTMSLKAYVIDEQSGKISKNAINSYIIDASTASGSVYVGYPYDQGTRYSADVIVTAPYSEGIKLLTANQNAVIHYYYTYTTEDGKSVTSNNMIYDNAPVIPSPFMTGLRITAWLTDRDGVEIEGSRKTFPFEFVKLKVPEPSLEETGEIEFSSGTKYTLINDYPDDETVILYYTLDGSDPADESNANRKAYAGEELTITGATTIKTVYFSACGVCANCKDGNFSACLDGVYGNTGEFRYTVPRRTGGTGGTGTRPPVDNTCKYTVDIFGNEHPTHIGYISGYPDGSVQADGPITREEIAAVLYRVKNKTYDEPVPTTGDVFLDVGIGRWSVSEIEYLAHYGIISGYPDGEYKPERNLTRAEFAALIRRFAKLEDTETENVFPDVDEGLWAYGDIMAISKAGLIEGYEDGTFRPENEITRAEVMTIINKMLGRNPSEPYVKTLDFTPYTDLEKNQWYYVTVLEATITHNYYLDDDGVEIEWEDY</sequence>
<dbReference type="InterPro" id="IPR001119">
    <property type="entry name" value="SLH_dom"/>
</dbReference>
<dbReference type="PANTHER" id="PTHR43308:SF5">
    <property type="entry name" value="S-LAYER PROTEIN _ PEPTIDOGLYCAN ENDO-BETA-N-ACETYLGLUCOSAMINIDASE"/>
    <property type="match status" value="1"/>
</dbReference>